<evidence type="ECO:0000259" key="9">
    <source>
        <dbReference type="SMART" id="SM00481"/>
    </source>
</evidence>
<name>A0A1E8E2I7_9GAMM</name>
<dbReference type="PANTHER" id="PTHR21039:SF0">
    <property type="entry name" value="HISTIDINOL-PHOSPHATASE"/>
    <property type="match status" value="1"/>
</dbReference>
<dbReference type="PANTHER" id="PTHR21039">
    <property type="entry name" value="HISTIDINOL PHOSPHATASE-RELATED"/>
    <property type="match status" value="1"/>
</dbReference>
<keyword evidence="4 8" id="KW-0028">Amino-acid biosynthesis</keyword>
<evidence type="ECO:0000256" key="3">
    <source>
        <dbReference type="ARBA" id="ARBA00013085"/>
    </source>
</evidence>
<dbReference type="Proteomes" id="UP000186931">
    <property type="component" value="Unassembled WGS sequence"/>
</dbReference>
<dbReference type="InterPro" id="IPR003141">
    <property type="entry name" value="Pol/His_phosphatase_N"/>
</dbReference>
<evidence type="ECO:0000256" key="7">
    <source>
        <dbReference type="ARBA" id="ARBA00049158"/>
    </source>
</evidence>
<dbReference type="CDD" id="cd12110">
    <property type="entry name" value="PHP_HisPPase_Hisj_like"/>
    <property type="match status" value="1"/>
</dbReference>
<dbReference type="InterPro" id="IPR004013">
    <property type="entry name" value="PHP_dom"/>
</dbReference>
<evidence type="ECO:0000313" key="10">
    <source>
        <dbReference type="EMBL" id="OFE43789.1"/>
    </source>
</evidence>
<reference evidence="10 11" key="1">
    <citation type="submission" date="2016-10" db="EMBL/GenBank/DDBJ databases">
        <title>Genome of airborne Acinetobacter sp. 5-2Ac02 in the hospital environment: Species near to Acinetobacter towneri.</title>
        <authorList>
            <person name="Barbosa B."/>
            <person name="Fernandez-Garcia L."/>
            <person name="Gato E."/>
            <person name="Leao R."/>
            <person name="Albano R."/>
            <person name="Fernandez B."/>
            <person name="Fernandez-Cuenca F."/>
            <person name="Marques E."/>
            <person name="Tomas M."/>
        </authorList>
    </citation>
    <scope>NUCLEOTIDE SEQUENCE [LARGE SCALE GENOMIC DNA]</scope>
    <source>
        <strain evidence="10 11">5-2Ac02</strain>
    </source>
</reference>
<protein>
    <recommendedName>
        <fullName evidence="3 8">Histidinol-phosphatase</fullName>
        <shortName evidence="8">HolPase</shortName>
        <ecNumber evidence="3 8">3.1.3.15</ecNumber>
    </recommendedName>
</protein>
<comment type="similarity">
    <text evidence="2 8">Belongs to the PHP hydrolase family. HisK subfamily.</text>
</comment>
<sequence length="274" mass="31558">MIDSHVHSAYSKHASGSIEQVIISAIDKGISILTITDHAPFFLDSTNRLRKDEICDYKENILSLKEKYFNKIKVLLGLECDYFENCFDYNQEIIDFIKPDYIIGSIHYIPGVNRNINVWDLDKINNPQVFCSYFNQVKALIKSNQFDSIGHPDILLRVVNSDVLQKYHCEIMDLLTESKLAYELNTSGLRKSKYNPTTNLEYFGEWSYPCLSNIQYGVENKIDFVIGSDAHTPEDVGLGIEDILLTTHKIGLEKICYFENRIKKHVEISSLLRD</sequence>
<dbReference type="InterPro" id="IPR016195">
    <property type="entry name" value="Pol/histidinol_Pase-like"/>
</dbReference>
<dbReference type="GO" id="GO:0000105">
    <property type="term" value="P:L-histidine biosynthetic process"/>
    <property type="evidence" value="ECO:0007669"/>
    <property type="project" value="UniProtKB-UniRule"/>
</dbReference>
<evidence type="ECO:0000256" key="6">
    <source>
        <dbReference type="ARBA" id="ARBA00023102"/>
    </source>
</evidence>
<dbReference type="AlphaFoldDB" id="A0A1E8E2I7"/>
<evidence type="ECO:0000256" key="2">
    <source>
        <dbReference type="ARBA" id="ARBA00009152"/>
    </source>
</evidence>
<evidence type="ECO:0000256" key="8">
    <source>
        <dbReference type="RuleBase" id="RU366003"/>
    </source>
</evidence>
<comment type="caution">
    <text evidence="10">The sequence shown here is derived from an EMBL/GenBank/DDBJ whole genome shotgun (WGS) entry which is preliminary data.</text>
</comment>
<comment type="pathway">
    <text evidence="1 8">Amino-acid biosynthesis; L-histidine biosynthesis; L-histidine from 5-phospho-alpha-D-ribose 1-diphosphate: step 8/9.</text>
</comment>
<feature type="domain" description="Polymerase/histidinol phosphatase N-terminal" evidence="9">
    <location>
        <begin position="2"/>
        <end position="84"/>
    </location>
</feature>
<dbReference type="STRING" id="202956.BJN41_09995"/>
<evidence type="ECO:0000256" key="1">
    <source>
        <dbReference type="ARBA" id="ARBA00004970"/>
    </source>
</evidence>
<accession>A0A1E8E2I7</accession>
<dbReference type="SUPFAM" id="SSF89550">
    <property type="entry name" value="PHP domain-like"/>
    <property type="match status" value="1"/>
</dbReference>
<keyword evidence="6 8" id="KW-0368">Histidine biosynthesis</keyword>
<dbReference type="EC" id="3.1.3.15" evidence="3 8"/>
<dbReference type="EMBL" id="MKQS01000008">
    <property type="protein sequence ID" value="OFE43789.1"/>
    <property type="molecule type" value="Genomic_DNA"/>
</dbReference>
<evidence type="ECO:0000256" key="4">
    <source>
        <dbReference type="ARBA" id="ARBA00022605"/>
    </source>
</evidence>
<dbReference type="GO" id="GO:0004401">
    <property type="term" value="F:histidinol-phosphatase activity"/>
    <property type="evidence" value="ECO:0007669"/>
    <property type="project" value="UniProtKB-UniRule"/>
</dbReference>
<dbReference type="UniPathway" id="UPA00031">
    <property type="reaction ID" value="UER00013"/>
</dbReference>
<dbReference type="NCBIfam" id="TIGR01856">
    <property type="entry name" value="hisJ_fam"/>
    <property type="match status" value="1"/>
</dbReference>
<dbReference type="SMART" id="SM00481">
    <property type="entry name" value="POLIIIAc"/>
    <property type="match status" value="1"/>
</dbReference>
<proteinExistence type="inferred from homology"/>
<dbReference type="Gene3D" id="3.20.20.140">
    <property type="entry name" value="Metal-dependent hydrolases"/>
    <property type="match status" value="1"/>
</dbReference>
<gene>
    <name evidence="10" type="ORF">BJN41_09995</name>
</gene>
<evidence type="ECO:0000313" key="11">
    <source>
        <dbReference type="Proteomes" id="UP000186931"/>
    </source>
</evidence>
<keyword evidence="5 8" id="KW-0378">Hydrolase</keyword>
<comment type="catalytic activity">
    <reaction evidence="7 8">
        <text>L-histidinol phosphate + H2O = L-histidinol + phosphate</text>
        <dbReference type="Rhea" id="RHEA:14465"/>
        <dbReference type="ChEBI" id="CHEBI:15377"/>
        <dbReference type="ChEBI" id="CHEBI:43474"/>
        <dbReference type="ChEBI" id="CHEBI:57699"/>
        <dbReference type="ChEBI" id="CHEBI:57980"/>
        <dbReference type="EC" id="3.1.3.15"/>
    </reaction>
</comment>
<dbReference type="Pfam" id="PF02811">
    <property type="entry name" value="PHP"/>
    <property type="match status" value="1"/>
</dbReference>
<evidence type="ECO:0000256" key="5">
    <source>
        <dbReference type="ARBA" id="ARBA00022801"/>
    </source>
</evidence>
<dbReference type="RefSeq" id="WP_010115568.1">
    <property type="nucleotide sequence ID" value="NZ_MKQS01000008.1"/>
</dbReference>
<organism evidence="10 11">
    <name type="scientific">Acinetobacter towneri</name>
    <dbReference type="NCBI Taxonomy" id="202956"/>
    <lineage>
        <taxon>Bacteria</taxon>
        <taxon>Pseudomonadati</taxon>
        <taxon>Pseudomonadota</taxon>
        <taxon>Gammaproteobacteria</taxon>
        <taxon>Moraxellales</taxon>
        <taxon>Moraxellaceae</taxon>
        <taxon>Acinetobacter</taxon>
    </lineage>
</organism>
<dbReference type="InterPro" id="IPR010140">
    <property type="entry name" value="Histidinol_P_phosphatase_HisJ"/>
</dbReference>
<dbReference type="GO" id="GO:0005737">
    <property type="term" value="C:cytoplasm"/>
    <property type="evidence" value="ECO:0007669"/>
    <property type="project" value="TreeGrafter"/>
</dbReference>